<dbReference type="InterPro" id="IPR036188">
    <property type="entry name" value="FAD/NAD-bd_sf"/>
</dbReference>
<evidence type="ECO:0000313" key="4">
    <source>
        <dbReference type="EMBL" id="MFC3515233.1"/>
    </source>
</evidence>
<keyword evidence="1" id="KW-0560">Oxidoreductase</keyword>
<dbReference type="EMBL" id="JBHRWI010000049">
    <property type="protein sequence ID" value="MFC3515233.1"/>
    <property type="molecule type" value="Genomic_DNA"/>
</dbReference>
<dbReference type="Pfam" id="PF01494">
    <property type="entry name" value="FAD_binding_3"/>
    <property type="match status" value="2"/>
</dbReference>
<evidence type="ECO:0000256" key="1">
    <source>
        <dbReference type="ARBA" id="ARBA00023002"/>
    </source>
</evidence>
<keyword evidence="2" id="KW-0503">Monooxygenase</keyword>
<evidence type="ECO:0000313" key="5">
    <source>
        <dbReference type="Proteomes" id="UP001595764"/>
    </source>
</evidence>
<dbReference type="InterPro" id="IPR050493">
    <property type="entry name" value="FAD-dep_Monooxygenase_BioMet"/>
</dbReference>
<reference evidence="5" key="1">
    <citation type="journal article" date="2019" name="Int. J. Syst. Evol. Microbiol.">
        <title>The Global Catalogue of Microorganisms (GCM) 10K type strain sequencing project: providing services to taxonomists for standard genome sequencing and annotation.</title>
        <authorList>
            <consortium name="The Broad Institute Genomics Platform"/>
            <consortium name="The Broad Institute Genome Sequencing Center for Infectious Disease"/>
            <person name="Wu L."/>
            <person name="Ma J."/>
        </authorList>
    </citation>
    <scope>NUCLEOTIDE SEQUENCE [LARGE SCALE GENOMIC DNA]</scope>
    <source>
        <strain evidence="5">CGMCC 4.7682</strain>
    </source>
</reference>
<dbReference type="InterPro" id="IPR002938">
    <property type="entry name" value="FAD-bd"/>
</dbReference>
<protein>
    <submittedName>
        <fullName evidence="4">FAD-dependent oxidoreductase</fullName>
    </submittedName>
</protein>
<proteinExistence type="predicted"/>
<dbReference type="RefSeq" id="WP_377871233.1">
    <property type="nucleotide sequence ID" value="NZ_JBHMAY010000027.1"/>
</dbReference>
<feature type="domain" description="FAD-binding" evidence="3">
    <location>
        <begin position="2"/>
        <end position="166"/>
    </location>
</feature>
<sequence length="398" mass="42415">MTRVLIAGGGIAGAITAIALHEVGHEPVLYEAYGRSSEGVGAFLTLAVNGLDALTPLGLKPLVQDLGFDTPRMTLGLGNGRKLSEFPLGGPLPDGTVSQTVLRSDLYVALRDEAARRGVQTEFGKRLTDAKQTADGVTATFADGTKAHGDLLIGADGLRSAVRGILDPAAPSPRYVPLLNTGGFARGLDLDDEPGLMHMVFGRKAFFAHVLAPDGVVWWFANVPHASEPTESDLAAMRGPGWRKRLLDLARPDRTPATAIIEASENIYEPWATYDFPTVPVWHRGRIGLIGDAAHATSPAAGQGAAMAIEDAVTLAMCLRDVSDPAAALTTFEALRRERVEAVVAQGKRNGDAKAPGPIGRVLRDFFISRAVRKPATDDPNRFMWDHRIDWAAPVKAA</sequence>
<evidence type="ECO:0000256" key="2">
    <source>
        <dbReference type="ARBA" id="ARBA00023033"/>
    </source>
</evidence>
<dbReference type="PANTHER" id="PTHR13789:SF309">
    <property type="entry name" value="PUTATIVE (AFU_ORTHOLOGUE AFUA_6G14510)-RELATED"/>
    <property type="match status" value="1"/>
</dbReference>
<dbReference type="PRINTS" id="PR00420">
    <property type="entry name" value="RNGMNOXGNASE"/>
</dbReference>
<dbReference type="Gene3D" id="3.50.50.60">
    <property type="entry name" value="FAD/NAD(P)-binding domain"/>
    <property type="match status" value="1"/>
</dbReference>
<gene>
    <name evidence="4" type="ORF">ACFORO_34035</name>
</gene>
<dbReference type="PANTHER" id="PTHR13789">
    <property type="entry name" value="MONOOXYGENASE"/>
    <property type="match status" value="1"/>
</dbReference>
<feature type="domain" description="FAD-binding" evidence="3">
    <location>
        <begin position="281"/>
        <end position="345"/>
    </location>
</feature>
<dbReference type="Proteomes" id="UP001595764">
    <property type="component" value="Unassembled WGS sequence"/>
</dbReference>
<accession>A0ABV7QSF6</accession>
<name>A0ABV7QSF6_9PSEU</name>
<evidence type="ECO:0000259" key="3">
    <source>
        <dbReference type="Pfam" id="PF01494"/>
    </source>
</evidence>
<keyword evidence="5" id="KW-1185">Reference proteome</keyword>
<comment type="caution">
    <text evidence="4">The sequence shown here is derived from an EMBL/GenBank/DDBJ whole genome shotgun (WGS) entry which is preliminary data.</text>
</comment>
<organism evidence="4 5">
    <name type="scientific">Amycolatopsis halotolerans</name>
    <dbReference type="NCBI Taxonomy" id="330083"/>
    <lineage>
        <taxon>Bacteria</taxon>
        <taxon>Bacillati</taxon>
        <taxon>Actinomycetota</taxon>
        <taxon>Actinomycetes</taxon>
        <taxon>Pseudonocardiales</taxon>
        <taxon>Pseudonocardiaceae</taxon>
        <taxon>Amycolatopsis</taxon>
    </lineage>
</organism>
<dbReference type="SUPFAM" id="SSF51905">
    <property type="entry name" value="FAD/NAD(P)-binding domain"/>
    <property type="match status" value="1"/>
</dbReference>